<reference evidence="5 7" key="2">
    <citation type="submission" date="2019-11" db="EMBL/GenBank/DDBJ databases">
        <title>Draft genome sequences of five Paenibacillus species of dairy origin.</title>
        <authorList>
            <person name="Olajide A.M."/>
            <person name="Chen S."/>
            <person name="Lapointe G."/>
        </authorList>
    </citation>
    <scope>NUCLEOTIDE SEQUENCE [LARGE SCALE GENOMIC DNA]</scope>
    <source>
        <strain evidence="5 7">3CT49</strain>
    </source>
</reference>
<proteinExistence type="predicted"/>
<dbReference type="AlphaFoldDB" id="A0A090XW90"/>
<comment type="caution">
    <text evidence="4">The sequence shown here is derived from an EMBL/GenBank/DDBJ whole genome shotgun (WGS) entry which is preliminary data.</text>
</comment>
<evidence type="ECO:0000259" key="3">
    <source>
        <dbReference type="Pfam" id="PF07833"/>
    </source>
</evidence>
<dbReference type="OrthoDB" id="27389at2"/>
<evidence type="ECO:0000256" key="2">
    <source>
        <dbReference type="SAM" id="Phobius"/>
    </source>
</evidence>
<evidence type="ECO:0000313" key="6">
    <source>
        <dbReference type="Proteomes" id="UP000029278"/>
    </source>
</evidence>
<gene>
    <name evidence="4" type="ORF">DJ90_6370</name>
    <name evidence="5" type="ORF">GNQ08_15615</name>
</gene>
<accession>A0A090XW90</accession>
<dbReference type="InterPro" id="IPR000408">
    <property type="entry name" value="Reg_chr_condens"/>
</dbReference>
<dbReference type="PATRIC" id="fig|44252.3.peg.6365"/>
<dbReference type="SUPFAM" id="SSF50985">
    <property type="entry name" value="RCC1/BLIP-II"/>
    <property type="match status" value="2"/>
</dbReference>
<dbReference type="InterPro" id="IPR012854">
    <property type="entry name" value="Cu_amine_oxidase-like_N"/>
</dbReference>
<sequence length="545" mass="59736">MQPLDFRQANTGWLEGKFYLPAKHFPLIGVSISHNYSQFAVYRRREILQLKTRKRWASGFLAAFIAAAVGASAWVHDAEAASSVQPVSAAGGFGHGIAAWSDGSVTGWGYNKFGQVGDGTSIDQFVPKTIAGLSDIVQVQAGERTSFALNKDGEVWAWGDLYSRYVSGDSILPYQKRGEPVKIEQLQDVQRLAYSNAYASIAIHKDGTASLWYPSFKEDYQSYNIKLTPLKGFSNVRDAVIAGYEGVVLTEDGNASALNLYNSYYDRYRTESELKEAKPLASSIEQMAVSARDVFFLHQNGSILRWNADTKGPPAVVKDLSGVKDIKEIKTGYNRLYMLKGDGTVWQWNYNTGQSAKPFQVKGLTGIKAIGGTYDQTGYAIGKNGKLLAWGDGYYSGMGTDSGSQQIKDGGIAQVLPPFSFKVNGQDVQFYATAAIVDGKLYVPYSSVFEALGVKANSVQSKPDPKNYNRSYSVVSFSYNGQTVAFKQSSRPVLLINGKAAKEEVKLPFLANSTLYPIELICEKLGIPLDWHRETGEVRLGGSPQ</sequence>
<dbReference type="Pfam" id="PF07833">
    <property type="entry name" value="Cu_amine_oxidN1"/>
    <property type="match status" value="1"/>
</dbReference>
<keyword evidence="1" id="KW-0677">Repeat</keyword>
<protein>
    <submittedName>
        <fullName evidence="5">Chromosome condensation regulator RCC1</fullName>
    </submittedName>
</protein>
<keyword evidence="2" id="KW-0472">Membrane</keyword>
<dbReference type="PANTHER" id="PTHR22870:SF408">
    <property type="entry name" value="OS09G0560450 PROTEIN"/>
    <property type="match status" value="1"/>
</dbReference>
<keyword evidence="2" id="KW-1133">Transmembrane helix</keyword>
<dbReference type="STRING" id="44252.DJ90_6370"/>
<dbReference type="Gene3D" id="2.130.10.30">
    <property type="entry name" value="Regulator of chromosome condensation 1/beta-lactamase-inhibitor protein II"/>
    <property type="match status" value="2"/>
</dbReference>
<dbReference type="InterPro" id="IPR051210">
    <property type="entry name" value="Ub_ligase/GEF_domain"/>
</dbReference>
<name>A0A090XW90_PAEMA</name>
<dbReference type="InterPro" id="IPR009091">
    <property type="entry name" value="RCC1/BLIP-II"/>
</dbReference>
<feature type="domain" description="Copper amine oxidase-like N-terminal" evidence="3">
    <location>
        <begin position="422"/>
        <end position="539"/>
    </location>
</feature>
<dbReference type="Proteomes" id="UP000029278">
    <property type="component" value="Unassembled WGS sequence"/>
</dbReference>
<evidence type="ECO:0000313" key="4">
    <source>
        <dbReference type="EMBL" id="KFM90504.1"/>
    </source>
</evidence>
<dbReference type="Proteomes" id="UP000442469">
    <property type="component" value="Unassembled WGS sequence"/>
</dbReference>
<dbReference type="EMBL" id="JMQA01000058">
    <property type="protein sequence ID" value="KFM90504.1"/>
    <property type="molecule type" value="Genomic_DNA"/>
</dbReference>
<evidence type="ECO:0000256" key="1">
    <source>
        <dbReference type="ARBA" id="ARBA00022737"/>
    </source>
</evidence>
<keyword evidence="6" id="KW-1185">Reference proteome</keyword>
<dbReference type="PANTHER" id="PTHR22870">
    <property type="entry name" value="REGULATOR OF CHROMOSOME CONDENSATION"/>
    <property type="match status" value="1"/>
</dbReference>
<dbReference type="PROSITE" id="PS50012">
    <property type="entry name" value="RCC1_3"/>
    <property type="match status" value="1"/>
</dbReference>
<organism evidence="4 6">
    <name type="scientific">Paenibacillus macerans</name>
    <name type="common">Bacillus macerans</name>
    <dbReference type="NCBI Taxonomy" id="44252"/>
    <lineage>
        <taxon>Bacteria</taxon>
        <taxon>Bacillati</taxon>
        <taxon>Bacillota</taxon>
        <taxon>Bacilli</taxon>
        <taxon>Bacillales</taxon>
        <taxon>Paenibacillaceae</taxon>
        <taxon>Paenibacillus</taxon>
    </lineage>
</organism>
<feature type="transmembrane region" description="Helical" evidence="2">
    <location>
        <begin position="56"/>
        <end position="75"/>
    </location>
</feature>
<dbReference type="Pfam" id="PF00415">
    <property type="entry name" value="RCC1"/>
    <property type="match status" value="1"/>
</dbReference>
<reference evidence="4 6" key="1">
    <citation type="submission" date="2014-04" db="EMBL/GenBank/DDBJ databases">
        <authorList>
            <person name="Bishop-Lilly K.A."/>
            <person name="Broomall S.M."/>
            <person name="Chain P.S."/>
            <person name="Chertkov O."/>
            <person name="Coyne S.R."/>
            <person name="Daligault H.E."/>
            <person name="Davenport K.W."/>
            <person name="Erkkila T."/>
            <person name="Frey K.G."/>
            <person name="Gibbons H.S."/>
            <person name="Gu W."/>
            <person name="Jaissle J."/>
            <person name="Johnson S.L."/>
            <person name="Koroleva G.I."/>
            <person name="Ladner J.T."/>
            <person name="Lo C.-C."/>
            <person name="Minogue T.D."/>
            <person name="Munk C."/>
            <person name="Palacios G.F."/>
            <person name="Redden C.L."/>
            <person name="Rosenzweig C.N."/>
            <person name="Scholz M.B."/>
            <person name="Teshima H."/>
            <person name="Xu Y."/>
        </authorList>
    </citation>
    <scope>NUCLEOTIDE SEQUENCE [LARGE SCALE GENOMIC DNA]</scope>
    <source>
        <strain evidence="4 6">8244</strain>
    </source>
</reference>
<keyword evidence="2" id="KW-0812">Transmembrane</keyword>
<dbReference type="EMBL" id="WNZZ01000011">
    <property type="protein sequence ID" value="MUG23818.1"/>
    <property type="molecule type" value="Genomic_DNA"/>
</dbReference>
<evidence type="ECO:0000313" key="7">
    <source>
        <dbReference type="Proteomes" id="UP000442469"/>
    </source>
</evidence>
<dbReference type="HOGENOM" id="CLU_552933_0_0_9"/>
<evidence type="ECO:0000313" key="5">
    <source>
        <dbReference type="EMBL" id="MUG23818.1"/>
    </source>
</evidence>